<proteinExistence type="inferred from homology"/>
<evidence type="ECO:0000313" key="13">
    <source>
        <dbReference type="Proteomes" id="UP000035680"/>
    </source>
</evidence>
<dbReference type="SUPFAM" id="SSF53756">
    <property type="entry name" value="UDP-Glycosyltransferase/glycogen phosphorylase"/>
    <property type="match status" value="1"/>
</dbReference>
<reference evidence="14" key="2">
    <citation type="submission" date="2015-08" db="UniProtKB">
        <authorList>
            <consortium name="WormBaseParasite"/>
        </authorList>
    </citation>
    <scope>IDENTIFICATION</scope>
</reference>
<comment type="subcellular location">
    <subcellularLocation>
        <location evidence="1">Membrane</location>
        <topology evidence="1">Single-pass membrane protein</topology>
    </subcellularLocation>
</comment>
<evidence type="ECO:0000256" key="2">
    <source>
        <dbReference type="ARBA" id="ARBA00009995"/>
    </source>
</evidence>
<keyword evidence="6 11" id="KW-0812">Transmembrane</keyword>
<dbReference type="InterPro" id="IPR050271">
    <property type="entry name" value="UDP-glycosyltransferase"/>
</dbReference>
<evidence type="ECO:0000256" key="12">
    <source>
        <dbReference type="SAM" id="SignalP"/>
    </source>
</evidence>
<dbReference type="PANTHER" id="PTHR48043">
    <property type="entry name" value="EG:EG0003.4 PROTEIN-RELATED"/>
    <property type="match status" value="1"/>
</dbReference>
<protein>
    <recommendedName>
        <fullName evidence="3">glucuronosyltransferase</fullName>
        <ecNumber evidence="3">2.4.1.17</ecNumber>
    </recommendedName>
</protein>
<keyword evidence="5" id="KW-0808">Transferase</keyword>
<feature type="transmembrane region" description="Helical" evidence="11">
    <location>
        <begin position="490"/>
        <end position="510"/>
    </location>
</feature>
<dbReference type="PANTHER" id="PTHR48043:SF23">
    <property type="entry name" value="UDP-GLUCURONOSYLTRANSFERASE"/>
    <property type="match status" value="1"/>
</dbReference>
<evidence type="ECO:0000256" key="7">
    <source>
        <dbReference type="ARBA" id="ARBA00022729"/>
    </source>
</evidence>
<dbReference type="Pfam" id="PF00201">
    <property type="entry name" value="UDPGT"/>
    <property type="match status" value="1"/>
</dbReference>
<evidence type="ECO:0000256" key="8">
    <source>
        <dbReference type="ARBA" id="ARBA00022989"/>
    </source>
</evidence>
<dbReference type="AlphaFoldDB" id="A0A0K0F3W4"/>
<dbReference type="FunFam" id="3.40.50.2000:FF:000038">
    <property type="entry name" value="UDP-GlucuronosylTransferase"/>
    <property type="match status" value="1"/>
</dbReference>
<keyword evidence="9 11" id="KW-0472">Membrane</keyword>
<evidence type="ECO:0000256" key="9">
    <source>
        <dbReference type="ARBA" id="ARBA00023136"/>
    </source>
</evidence>
<evidence type="ECO:0000256" key="11">
    <source>
        <dbReference type="SAM" id="Phobius"/>
    </source>
</evidence>
<dbReference type="Proteomes" id="UP000035680">
    <property type="component" value="Unassembled WGS sequence"/>
</dbReference>
<evidence type="ECO:0000256" key="10">
    <source>
        <dbReference type="ARBA" id="ARBA00047475"/>
    </source>
</evidence>
<keyword evidence="4" id="KW-0328">Glycosyltransferase</keyword>
<reference evidence="13" key="1">
    <citation type="submission" date="2014-07" db="EMBL/GenBank/DDBJ databases">
        <authorList>
            <person name="Martin A.A"/>
            <person name="De Silva N."/>
        </authorList>
    </citation>
    <scope>NUCLEOTIDE SEQUENCE</scope>
</reference>
<dbReference type="WBParaSite" id="SVE_0349900.1">
    <property type="protein sequence ID" value="SVE_0349900.1"/>
    <property type="gene ID" value="SVE_0349900"/>
</dbReference>
<accession>A0A0K0F3W4</accession>
<dbReference type="EC" id="2.4.1.17" evidence="3"/>
<evidence type="ECO:0000256" key="1">
    <source>
        <dbReference type="ARBA" id="ARBA00004167"/>
    </source>
</evidence>
<evidence type="ECO:0000256" key="5">
    <source>
        <dbReference type="ARBA" id="ARBA00022679"/>
    </source>
</evidence>
<keyword evidence="13" id="KW-1185">Reference proteome</keyword>
<dbReference type="Gene3D" id="3.40.50.2000">
    <property type="entry name" value="Glycogen Phosphorylase B"/>
    <property type="match status" value="1"/>
</dbReference>
<comment type="catalytic activity">
    <reaction evidence="10">
        <text>glucuronate acceptor + UDP-alpha-D-glucuronate = acceptor beta-D-glucuronoside + UDP + H(+)</text>
        <dbReference type="Rhea" id="RHEA:21032"/>
        <dbReference type="ChEBI" id="CHEBI:15378"/>
        <dbReference type="ChEBI" id="CHEBI:58052"/>
        <dbReference type="ChEBI" id="CHEBI:58223"/>
        <dbReference type="ChEBI" id="CHEBI:132367"/>
        <dbReference type="ChEBI" id="CHEBI:132368"/>
        <dbReference type="EC" id="2.4.1.17"/>
    </reaction>
</comment>
<dbReference type="GO" id="GO:0016020">
    <property type="term" value="C:membrane"/>
    <property type="evidence" value="ECO:0007669"/>
    <property type="project" value="UniProtKB-SubCell"/>
</dbReference>
<dbReference type="GO" id="GO:0015020">
    <property type="term" value="F:glucuronosyltransferase activity"/>
    <property type="evidence" value="ECO:0007669"/>
    <property type="project" value="UniProtKB-EC"/>
</dbReference>
<keyword evidence="7 12" id="KW-0732">Signal</keyword>
<keyword evidence="8 11" id="KW-1133">Transmembrane helix</keyword>
<evidence type="ECO:0000256" key="6">
    <source>
        <dbReference type="ARBA" id="ARBA00022692"/>
    </source>
</evidence>
<organism evidence="13 14">
    <name type="scientific">Strongyloides venezuelensis</name>
    <name type="common">Threadworm</name>
    <dbReference type="NCBI Taxonomy" id="75913"/>
    <lineage>
        <taxon>Eukaryota</taxon>
        <taxon>Metazoa</taxon>
        <taxon>Ecdysozoa</taxon>
        <taxon>Nematoda</taxon>
        <taxon>Chromadorea</taxon>
        <taxon>Rhabditida</taxon>
        <taxon>Tylenchina</taxon>
        <taxon>Panagrolaimomorpha</taxon>
        <taxon>Strongyloidoidea</taxon>
        <taxon>Strongyloididae</taxon>
        <taxon>Strongyloides</taxon>
    </lineage>
</organism>
<evidence type="ECO:0000313" key="14">
    <source>
        <dbReference type="WBParaSite" id="SVE_0349900.1"/>
    </source>
</evidence>
<sequence length="524" mass="60193">MNLKSFIFISFLFEITVALKILINNPKFGFSHVNFFSHLADILVDSGHDVTVLTVEIDTTIKHPGANKAKIYNVPGDNEAINLLSNKSTMDQMWELEDSPIKKLEVFKDFSKALQLTANKIFDDKELESYMKNQQFDVGISEWYTIYMFGLFKAWNIKSSISASSVGFLNFNYEQFGMPFPSSFIPNAIQMSTDKMTYFERFENLVGHLLIKNFISKGNTKGFLHEKFEEKYGKHFFNGYRALGDTCYFFSNSNPFFDIPVPKPPKVIDISGIAIEKPKPLDDYWNNILSLRSKTILISFGSVAKSSLMPQKMKESILETIKKFPDVTFICKYETPEDGFGKNVGNLVLSKWVPQNDLLNDERLSLFITHGGINSFNEIVYTGKVALSIPIFGDQFKNAMLLEKRRMGMSMNKKMIEDSNILGSYIRELLENDEYKKNAKLISRMLKNNPIDSKETILKHVQFCAMFGNNSFLDLESRNMGVIVYYNLDIIIPFTLLLFIFAAIIIMFMTKKIKNLVIRKRKTD</sequence>
<feature type="signal peptide" evidence="12">
    <location>
        <begin position="1"/>
        <end position="18"/>
    </location>
</feature>
<feature type="chain" id="PRO_5005329123" description="glucuronosyltransferase" evidence="12">
    <location>
        <begin position="19"/>
        <end position="524"/>
    </location>
</feature>
<dbReference type="STRING" id="75913.A0A0K0F3W4"/>
<dbReference type="CDD" id="cd03784">
    <property type="entry name" value="GT1_Gtf-like"/>
    <property type="match status" value="1"/>
</dbReference>
<evidence type="ECO:0000256" key="4">
    <source>
        <dbReference type="ARBA" id="ARBA00022676"/>
    </source>
</evidence>
<dbReference type="InterPro" id="IPR002213">
    <property type="entry name" value="UDP_glucos_trans"/>
</dbReference>
<comment type="similarity">
    <text evidence="2">Belongs to the UDP-glycosyltransferase family.</text>
</comment>
<evidence type="ECO:0000256" key="3">
    <source>
        <dbReference type="ARBA" id="ARBA00012544"/>
    </source>
</evidence>
<name>A0A0K0F3W4_STRVS</name>